<keyword evidence="3" id="KW-1185">Reference proteome</keyword>
<feature type="signal peptide" evidence="1">
    <location>
        <begin position="1"/>
        <end position="26"/>
    </location>
</feature>
<organism evidence="2 3">
    <name type="scientific">Caenorhabditis japonica</name>
    <dbReference type="NCBI Taxonomy" id="281687"/>
    <lineage>
        <taxon>Eukaryota</taxon>
        <taxon>Metazoa</taxon>
        <taxon>Ecdysozoa</taxon>
        <taxon>Nematoda</taxon>
        <taxon>Chromadorea</taxon>
        <taxon>Rhabditida</taxon>
        <taxon>Rhabditina</taxon>
        <taxon>Rhabditomorpha</taxon>
        <taxon>Rhabditoidea</taxon>
        <taxon>Rhabditidae</taxon>
        <taxon>Peloderinae</taxon>
        <taxon>Caenorhabditis</taxon>
    </lineage>
</organism>
<dbReference type="EnsemblMetazoa" id="CJA20173.1">
    <property type="protein sequence ID" value="CJA20173.1"/>
    <property type="gene ID" value="WBGene00175744"/>
</dbReference>
<dbReference type="Proteomes" id="UP000005237">
    <property type="component" value="Unassembled WGS sequence"/>
</dbReference>
<evidence type="ECO:0000313" key="3">
    <source>
        <dbReference type="Proteomes" id="UP000005237"/>
    </source>
</evidence>
<reference evidence="3" key="1">
    <citation type="submission" date="2010-08" db="EMBL/GenBank/DDBJ databases">
        <authorList>
            <consortium name="Caenorhabditis japonica Sequencing Consortium"/>
            <person name="Wilson R.K."/>
        </authorList>
    </citation>
    <scope>NUCLEOTIDE SEQUENCE [LARGE SCALE GENOMIC DNA]</scope>
    <source>
        <strain evidence="3">DF5081</strain>
    </source>
</reference>
<keyword evidence="1" id="KW-0732">Signal</keyword>
<dbReference type="AlphaFoldDB" id="A0A8R1I4V6"/>
<sequence length="93" mass="10997">MLQFFRIRFVIILALMVTTVFKVINAEEDKIVGLEEFLTELDPNTSDIILELLEAQQLPANKANRMMRKIMRKLPPDTLEELFQIYKKTRDQK</sequence>
<evidence type="ECO:0008006" key="4">
    <source>
        <dbReference type="Google" id="ProtNLM"/>
    </source>
</evidence>
<proteinExistence type="predicted"/>
<evidence type="ECO:0000313" key="2">
    <source>
        <dbReference type="EnsemblMetazoa" id="CJA20173.1"/>
    </source>
</evidence>
<protein>
    <recommendedName>
        <fullName evidence="4">SXP/RAL-2 family protein Ani s 5-like cation-binding domain-containing protein</fullName>
    </recommendedName>
</protein>
<accession>A0A8R1I4V6</accession>
<reference evidence="2" key="2">
    <citation type="submission" date="2022-06" db="UniProtKB">
        <authorList>
            <consortium name="EnsemblMetazoa"/>
        </authorList>
    </citation>
    <scope>IDENTIFICATION</scope>
    <source>
        <strain evidence="2">DF5081</strain>
    </source>
</reference>
<evidence type="ECO:0000256" key="1">
    <source>
        <dbReference type="SAM" id="SignalP"/>
    </source>
</evidence>
<feature type="chain" id="PRO_5035727277" description="SXP/RAL-2 family protein Ani s 5-like cation-binding domain-containing protein" evidence="1">
    <location>
        <begin position="27"/>
        <end position="93"/>
    </location>
</feature>
<name>A0A8R1I4V6_CAEJA</name>